<dbReference type="Pfam" id="PF18897">
    <property type="entry name" value="Gp3-like"/>
    <property type="match status" value="1"/>
</dbReference>
<sequence>MIKGLMITPPVIGRISIGKVVEKNGKRLPEKDDEFTITTQVQQRGQWVLHPLDEALRQSQPDAFTVGGIKEGAEPSDSQSESIPARSAKRTLKDKMGVPGEASSDASTPRRKLRSIPVRVLFNDPDLNLRANYCMFDRSTARPVCVGDGESCKRVTDQGLETMECPGPDSCRFGLGNCKPYGRLNVSIGDSDELGSFVFRTTGFNSIRTLAARLQYFAAVSGGHLACMPLELKLRGKSTTQSHRAAIYYADLVVRSGLSLNAAIGQAKDLAAERLAAGFDQMALDSAARHGFANGCFEDAPDEVAEIVEEFYPDGTPTLTGSGIEAADDGTLNRLRHGTHSPSS</sequence>
<evidence type="ECO:0000256" key="1">
    <source>
        <dbReference type="SAM" id="MobiDB-lite"/>
    </source>
</evidence>
<reference evidence="2 3" key="1">
    <citation type="submission" date="2018-08" db="EMBL/GenBank/DDBJ databases">
        <title>Comamonas testosteroni strain SWCO2.</title>
        <authorList>
            <person name="Jiang N."/>
            <person name="Zhang X.Z."/>
        </authorList>
    </citation>
    <scope>NUCLEOTIDE SEQUENCE [LARGE SCALE GENOMIC DNA]</scope>
    <source>
        <strain evidence="2 3">SWCO2</strain>
    </source>
</reference>
<accession>A0A373FQ38</accession>
<dbReference type="EMBL" id="QURR01000004">
    <property type="protein sequence ID" value="RGE46250.1"/>
    <property type="molecule type" value="Genomic_DNA"/>
</dbReference>
<dbReference type="OrthoDB" id="8585509at2"/>
<feature type="compositionally biased region" description="Basic residues" evidence="1">
    <location>
        <begin position="334"/>
        <end position="344"/>
    </location>
</feature>
<keyword evidence="3" id="KW-1185">Reference proteome</keyword>
<dbReference type="Proteomes" id="UP000261948">
    <property type="component" value="Unassembled WGS sequence"/>
</dbReference>
<evidence type="ECO:0000313" key="3">
    <source>
        <dbReference type="Proteomes" id="UP000261948"/>
    </source>
</evidence>
<evidence type="ECO:0000313" key="2">
    <source>
        <dbReference type="EMBL" id="RGE46250.1"/>
    </source>
</evidence>
<organism evidence="2 3">
    <name type="scientific">Comamonas testosteroni</name>
    <name type="common">Pseudomonas testosteroni</name>
    <dbReference type="NCBI Taxonomy" id="285"/>
    <lineage>
        <taxon>Bacteria</taxon>
        <taxon>Pseudomonadati</taxon>
        <taxon>Pseudomonadota</taxon>
        <taxon>Betaproteobacteria</taxon>
        <taxon>Burkholderiales</taxon>
        <taxon>Comamonadaceae</taxon>
        <taxon>Comamonas</taxon>
    </lineage>
</organism>
<comment type="caution">
    <text evidence="2">The sequence shown here is derived from an EMBL/GenBank/DDBJ whole genome shotgun (WGS) entry which is preliminary data.</text>
</comment>
<name>A0A373FQ38_COMTE</name>
<gene>
    <name evidence="2" type="ORF">DZC30_05715</name>
</gene>
<feature type="region of interest" description="Disordered" evidence="1">
    <location>
        <begin position="316"/>
        <end position="344"/>
    </location>
</feature>
<protein>
    <submittedName>
        <fullName evidence="2">Phage capsid protein</fullName>
    </submittedName>
</protein>
<dbReference type="AlphaFoldDB" id="A0A373FQ38"/>
<dbReference type="InterPro" id="IPR043991">
    <property type="entry name" value="Gp3-like"/>
</dbReference>
<feature type="region of interest" description="Disordered" evidence="1">
    <location>
        <begin position="66"/>
        <end position="111"/>
    </location>
</feature>
<proteinExistence type="predicted"/>